<accession>A0A840IV32</accession>
<comment type="caution">
    <text evidence="2">The sequence shown here is derived from an EMBL/GenBank/DDBJ whole genome shotgun (WGS) entry which is preliminary data.</text>
</comment>
<dbReference type="EMBL" id="JACHMG010000001">
    <property type="protein sequence ID" value="MBB4686376.1"/>
    <property type="molecule type" value="Genomic_DNA"/>
</dbReference>
<keyword evidence="3" id="KW-1185">Reference proteome</keyword>
<dbReference type="Proteomes" id="UP000581769">
    <property type="component" value="Unassembled WGS sequence"/>
</dbReference>
<organism evidence="2 3">
    <name type="scientific">Amycolatopsis jiangsuensis</name>
    <dbReference type="NCBI Taxonomy" id="1181879"/>
    <lineage>
        <taxon>Bacteria</taxon>
        <taxon>Bacillati</taxon>
        <taxon>Actinomycetota</taxon>
        <taxon>Actinomycetes</taxon>
        <taxon>Pseudonocardiales</taxon>
        <taxon>Pseudonocardiaceae</taxon>
        <taxon>Amycolatopsis</taxon>
    </lineage>
</organism>
<dbReference type="RefSeq" id="WP_184781257.1">
    <property type="nucleotide sequence ID" value="NZ_JACHMG010000001.1"/>
</dbReference>
<dbReference type="AlphaFoldDB" id="A0A840IV32"/>
<sequence length="70" mass="7011">MGSIGQGAIAVLAVRNGIADLDGLDALVERARGTFDSPGLLLLNAGIARSPESGDTTANVDDDVSRSPCG</sequence>
<gene>
    <name evidence="2" type="ORF">BJY18_003861</name>
</gene>
<reference evidence="2 3" key="1">
    <citation type="submission" date="2020-08" db="EMBL/GenBank/DDBJ databases">
        <title>Sequencing the genomes of 1000 actinobacteria strains.</title>
        <authorList>
            <person name="Klenk H.-P."/>
        </authorList>
    </citation>
    <scope>NUCLEOTIDE SEQUENCE [LARGE SCALE GENOMIC DNA]</scope>
    <source>
        <strain evidence="2 3">DSM 45859</strain>
    </source>
</reference>
<evidence type="ECO:0000313" key="2">
    <source>
        <dbReference type="EMBL" id="MBB4686376.1"/>
    </source>
</evidence>
<proteinExistence type="predicted"/>
<name>A0A840IV32_9PSEU</name>
<evidence type="ECO:0000256" key="1">
    <source>
        <dbReference type="SAM" id="MobiDB-lite"/>
    </source>
</evidence>
<evidence type="ECO:0000313" key="3">
    <source>
        <dbReference type="Proteomes" id="UP000581769"/>
    </source>
</evidence>
<feature type="region of interest" description="Disordered" evidence="1">
    <location>
        <begin position="49"/>
        <end position="70"/>
    </location>
</feature>
<protein>
    <submittedName>
        <fullName evidence="2">NAD(P)-dependent dehydrogenase (Short-subunit alcohol dehydrogenase family)</fullName>
    </submittedName>
</protein>